<comment type="caution">
    <text evidence="2">The sequence shown here is derived from an EMBL/GenBank/DDBJ whole genome shotgun (WGS) entry which is preliminary data.</text>
</comment>
<evidence type="ECO:0000313" key="1">
    <source>
        <dbReference type="EMBL" id="PLW15217.1"/>
    </source>
</evidence>
<evidence type="ECO:0000313" key="6">
    <source>
        <dbReference type="Proteomes" id="UP000235392"/>
    </source>
</evidence>
<protein>
    <submittedName>
        <fullName evidence="2">Uncharacterized protein</fullName>
    </submittedName>
</protein>
<dbReference type="AlphaFoldDB" id="A0A2N5TFX0"/>
<sequence length="143" mass="15098">MEASSGRFVLQVPVGRSMEASSGCYLTEAPVGRFLEASSGHLCQVAPIGWRFQKAFNGRFNIKTPTGRFQKASSGCFLGRAASGHAIDLTSQQVVFSPAGAKGANQAGLGCQWANPAEPVTLTDRPGRAQIAYIAVRPKPMSV</sequence>
<reference evidence="5 6" key="1">
    <citation type="submission" date="2017-11" db="EMBL/GenBank/DDBJ databases">
        <title>De novo assembly and phasing of dikaryotic genomes from two isolates of Puccinia coronata f. sp. avenae, the causal agent of oat crown rust.</title>
        <authorList>
            <person name="Miller M.E."/>
            <person name="Zhang Y."/>
            <person name="Omidvar V."/>
            <person name="Sperschneider J."/>
            <person name="Schwessinger B."/>
            <person name="Raley C."/>
            <person name="Palmer J.M."/>
            <person name="Garnica D."/>
            <person name="Upadhyaya N."/>
            <person name="Rathjen J."/>
            <person name="Taylor J.M."/>
            <person name="Park R.F."/>
            <person name="Dodds P.N."/>
            <person name="Hirsch C.D."/>
            <person name="Kianian S.F."/>
            <person name="Figueroa M."/>
        </authorList>
    </citation>
    <scope>NUCLEOTIDE SEQUENCE [LARGE SCALE GENOMIC DNA]</scope>
    <source>
        <strain evidence="1">12NC29</strain>
        <strain evidence="2">12SD80</strain>
    </source>
</reference>
<evidence type="ECO:0000313" key="4">
    <source>
        <dbReference type="EMBL" id="PLW42942.1"/>
    </source>
</evidence>
<dbReference type="EMBL" id="PGCI01000610">
    <property type="protein sequence ID" value="PLW24404.1"/>
    <property type="molecule type" value="Genomic_DNA"/>
</dbReference>
<evidence type="ECO:0000313" key="2">
    <source>
        <dbReference type="EMBL" id="PLW24404.1"/>
    </source>
</evidence>
<dbReference type="EMBL" id="PGCJ01000187">
    <property type="protein sequence ID" value="PLW40010.1"/>
    <property type="molecule type" value="Genomic_DNA"/>
</dbReference>
<evidence type="ECO:0000313" key="3">
    <source>
        <dbReference type="EMBL" id="PLW40010.1"/>
    </source>
</evidence>
<name>A0A2N5TFX0_9BASI</name>
<proteinExistence type="predicted"/>
<organism evidence="2 6">
    <name type="scientific">Puccinia coronata f. sp. avenae</name>
    <dbReference type="NCBI Taxonomy" id="200324"/>
    <lineage>
        <taxon>Eukaryota</taxon>
        <taxon>Fungi</taxon>
        <taxon>Dikarya</taxon>
        <taxon>Basidiomycota</taxon>
        <taxon>Pucciniomycotina</taxon>
        <taxon>Pucciniomycetes</taxon>
        <taxon>Pucciniales</taxon>
        <taxon>Pucciniaceae</taxon>
        <taxon>Puccinia</taxon>
    </lineage>
</organism>
<gene>
    <name evidence="3" type="ORF">PCANC_11554</name>
    <name evidence="1" type="ORF">PCANC_13908</name>
    <name evidence="4" type="ORF">PCASD_04714</name>
    <name evidence="2" type="ORF">PCASD_08383</name>
</gene>
<dbReference type="Proteomes" id="UP000235388">
    <property type="component" value="Unassembled WGS sequence"/>
</dbReference>
<dbReference type="EMBL" id="PGCJ01000901">
    <property type="protein sequence ID" value="PLW15217.1"/>
    <property type="molecule type" value="Genomic_DNA"/>
</dbReference>
<accession>A0A2N5TFX0</accession>
<dbReference type="EMBL" id="PGCI01000073">
    <property type="protein sequence ID" value="PLW42942.1"/>
    <property type="molecule type" value="Genomic_DNA"/>
</dbReference>
<keyword evidence="5" id="KW-1185">Reference proteome</keyword>
<dbReference type="Proteomes" id="UP000235392">
    <property type="component" value="Unassembled WGS sequence"/>
</dbReference>
<evidence type="ECO:0000313" key="5">
    <source>
        <dbReference type="Proteomes" id="UP000235388"/>
    </source>
</evidence>
<dbReference type="STRING" id="200324.A0A2N5TFX0"/>